<comment type="caution">
    <text evidence="23">The sequence shown here is derived from an EMBL/GenBank/DDBJ whole genome shotgun (WGS) entry which is preliminary data.</text>
</comment>
<dbReference type="InterPro" id="IPR050482">
    <property type="entry name" value="Sensor_HK_TwoCompSys"/>
</dbReference>
<evidence type="ECO:0000256" key="8">
    <source>
        <dbReference type="ARBA" id="ARBA00022553"/>
    </source>
</evidence>
<evidence type="ECO:0000256" key="3">
    <source>
        <dbReference type="ARBA" id="ARBA00004496"/>
    </source>
</evidence>
<dbReference type="RefSeq" id="WP_183977251.1">
    <property type="nucleotide sequence ID" value="NZ_JACIBY010000010.1"/>
</dbReference>
<dbReference type="Pfam" id="PF13374">
    <property type="entry name" value="TPR_10"/>
    <property type="match status" value="1"/>
</dbReference>
<dbReference type="GO" id="GO:0046983">
    <property type="term" value="F:protein dimerization activity"/>
    <property type="evidence" value="ECO:0007669"/>
    <property type="project" value="InterPro"/>
</dbReference>
<keyword evidence="13" id="KW-0067">ATP-binding</keyword>
<evidence type="ECO:0000256" key="5">
    <source>
        <dbReference type="ARBA" id="ARBA00017322"/>
    </source>
</evidence>
<evidence type="ECO:0000256" key="2">
    <source>
        <dbReference type="ARBA" id="ARBA00001966"/>
    </source>
</evidence>
<feature type="transmembrane region" description="Helical" evidence="20">
    <location>
        <begin position="438"/>
        <end position="456"/>
    </location>
</feature>
<dbReference type="SUPFAM" id="SSF55874">
    <property type="entry name" value="ATPase domain of HSP90 chaperone/DNA topoisomerase II/histidine kinase"/>
    <property type="match status" value="1"/>
</dbReference>
<evidence type="ECO:0000259" key="22">
    <source>
        <dbReference type="PROSITE" id="PS50109"/>
    </source>
</evidence>
<keyword evidence="10" id="KW-0479">Metal-binding</keyword>
<dbReference type="GO" id="GO:0005524">
    <property type="term" value="F:ATP binding"/>
    <property type="evidence" value="ECO:0007669"/>
    <property type="project" value="UniProtKB-KW"/>
</dbReference>
<evidence type="ECO:0000256" key="10">
    <source>
        <dbReference type="ARBA" id="ARBA00022723"/>
    </source>
</evidence>
<keyword evidence="6" id="KW-0004">4Fe-4S</keyword>
<evidence type="ECO:0000256" key="17">
    <source>
        <dbReference type="ARBA" id="ARBA00024827"/>
    </source>
</evidence>
<dbReference type="GO" id="GO:0005737">
    <property type="term" value="C:cytoplasm"/>
    <property type="evidence" value="ECO:0007669"/>
    <property type="project" value="UniProtKB-SubCell"/>
</dbReference>
<reference evidence="23 24" key="1">
    <citation type="submission" date="2020-08" db="EMBL/GenBank/DDBJ databases">
        <title>Genomic Encyclopedia of Type Strains, Phase IV (KMG-IV): sequencing the most valuable type-strain genomes for metagenomic binning, comparative biology and taxonomic classification.</title>
        <authorList>
            <person name="Goeker M."/>
        </authorList>
    </citation>
    <scope>NUCLEOTIDE SEQUENCE [LARGE SCALE GENOMIC DNA]</scope>
    <source>
        <strain evidence="23 24">DSM 17976</strain>
    </source>
</reference>
<accession>A0A7W6ESA8</accession>
<keyword evidence="16" id="KW-0411">Iron-sulfur</keyword>
<evidence type="ECO:0000313" key="24">
    <source>
        <dbReference type="Proteomes" id="UP000541352"/>
    </source>
</evidence>
<feature type="repeat" description="TPR" evidence="19">
    <location>
        <begin position="279"/>
        <end position="312"/>
    </location>
</feature>
<evidence type="ECO:0000256" key="18">
    <source>
        <dbReference type="ARBA" id="ARBA00030800"/>
    </source>
</evidence>
<dbReference type="SUPFAM" id="SSF48452">
    <property type="entry name" value="TPR-like"/>
    <property type="match status" value="1"/>
</dbReference>
<dbReference type="InterPro" id="IPR003594">
    <property type="entry name" value="HATPase_dom"/>
</dbReference>
<evidence type="ECO:0000256" key="6">
    <source>
        <dbReference type="ARBA" id="ARBA00022485"/>
    </source>
</evidence>
<evidence type="ECO:0000256" key="21">
    <source>
        <dbReference type="SAM" id="SignalP"/>
    </source>
</evidence>
<gene>
    <name evidence="23" type="ORF">FHS57_004352</name>
</gene>
<dbReference type="Pfam" id="PF02518">
    <property type="entry name" value="HATPase_c"/>
    <property type="match status" value="1"/>
</dbReference>
<feature type="chain" id="PRO_5030819517" description="Oxygen sensor histidine kinase NreB" evidence="21">
    <location>
        <begin position="18"/>
        <end position="678"/>
    </location>
</feature>
<dbReference type="Gene3D" id="1.20.5.1930">
    <property type="match status" value="1"/>
</dbReference>
<dbReference type="EMBL" id="JACIBY010000010">
    <property type="protein sequence ID" value="MBB3840332.1"/>
    <property type="molecule type" value="Genomic_DNA"/>
</dbReference>
<evidence type="ECO:0000256" key="16">
    <source>
        <dbReference type="ARBA" id="ARBA00023014"/>
    </source>
</evidence>
<evidence type="ECO:0000256" key="14">
    <source>
        <dbReference type="ARBA" id="ARBA00023004"/>
    </source>
</evidence>
<evidence type="ECO:0000256" key="15">
    <source>
        <dbReference type="ARBA" id="ARBA00023012"/>
    </source>
</evidence>
<evidence type="ECO:0000256" key="19">
    <source>
        <dbReference type="PROSITE-ProRule" id="PRU00339"/>
    </source>
</evidence>
<keyword evidence="20" id="KW-1133">Transmembrane helix</keyword>
<evidence type="ECO:0000256" key="1">
    <source>
        <dbReference type="ARBA" id="ARBA00000085"/>
    </source>
</evidence>
<comment type="subcellular location">
    <subcellularLocation>
        <location evidence="3">Cytoplasm</location>
    </subcellularLocation>
</comment>
<dbReference type="InterPro" id="IPR011712">
    <property type="entry name" value="Sig_transdc_His_kin_sub3_dim/P"/>
</dbReference>
<dbReference type="Gene3D" id="1.25.40.10">
    <property type="entry name" value="Tetratricopeptide repeat domain"/>
    <property type="match status" value="2"/>
</dbReference>
<evidence type="ECO:0000256" key="9">
    <source>
        <dbReference type="ARBA" id="ARBA00022679"/>
    </source>
</evidence>
<keyword evidence="9" id="KW-0808">Transferase</keyword>
<evidence type="ECO:0000256" key="20">
    <source>
        <dbReference type="SAM" id="Phobius"/>
    </source>
</evidence>
<dbReference type="InterPro" id="IPR036890">
    <property type="entry name" value="HATPase_C_sf"/>
</dbReference>
<keyword evidence="14" id="KW-0408">Iron</keyword>
<keyword evidence="12 23" id="KW-0418">Kinase</keyword>
<sequence length="678" mass="77239">MKLRLALVFLLPFQLFAQTTDSLLRLVRSLPTGVHRAEVLINLGKNLWIEGNDSLARQYLNEAIKLGQKHNFGKHEAEARLQLVRIERDNLADVATAYAHLDAVDLLAKNLNDKYLEAFSYIRRAHLYEPNFEKQKEIPNLLAKAQRIVSEIHNDELQSYIYEREALQLMNQAKNAEAIERMFQAKRLQEKYPDLRIRRSSVANLGVFFLSVNKYDEALRAFEEAAVIAKQLHDPRAEAHIASYQGEILEKKHRYAEALVANQKAVAILEMTKSSGKLPRAYARLGGVYIALKDYDKALKYNQMAAQLYHKTMGGETMQHLSQINLGKIYLIQKKYSLVIEKATVGLTWALENDPPLLEEAAEYHHQLAIAYEKLGQPLKALEHFRAYKTESDSILNNEAIQKITASSMTYDFEKKQQGNKLRIQTLENEKLTQTRNILLGLSAIGLLGLAFVLWYNRRLKLKNQELSRKNREIEEALFKGQKIERKRVASELHDNLNTKLAALRWHLEAMQTDELNGFNQKIHNKLLEMANDVYADVRLISHNMLPAELETHGLHAALQKLMLQLNVNSKTVFHFVTSGSNERQPSPIEHQLYNIALELINNVLKHAQASEVWVSLSQSDHQLSLTVSDNGVGISDESKSEGMGMNNLRNRMEALLGELTIESAYTQGTKVTVGIPI</sequence>
<comment type="function">
    <text evidence="17">Member of the two-component regulatory system NreB/NreC involved in the control of dissimilatory nitrate/nitrite reduction in response to oxygen. NreB functions as a direct oxygen sensor histidine kinase which is autophosphorylated, in the absence of oxygen, probably at the conserved histidine residue, and transfers its phosphate group probably to a conserved aspartate residue of NreC. NreB/NreC activates the expression of the nitrate (narGHJI) and nitrite (nir) reductase operons, as well as the putative nitrate transporter gene narT.</text>
</comment>
<keyword evidence="21" id="KW-0732">Signal</keyword>
<keyword evidence="24" id="KW-1185">Reference proteome</keyword>
<dbReference type="PROSITE" id="PS50109">
    <property type="entry name" value="HIS_KIN"/>
    <property type="match status" value="1"/>
</dbReference>
<comment type="cofactor">
    <cofactor evidence="2">
        <name>[4Fe-4S] cluster</name>
        <dbReference type="ChEBI" id="CHEBI:49883"/>
    </cofactor>
</comment>
<comment type="catalytic activity">
    <reaction evidence="1">
        <text>ATP + protein L-histidine = ADP + protein N-phospho-L-histidine.</text>
        <dbReference type="EC" id="2.7.13.3"/>
    </reaction>
</comment>
<dbReference type="SMART" id="SM00028">
    <property type="entry name" value="TPR"/>
    <property type="match status" value="5"/>
</dbReference>
<evidence type="ECO:0000256" key="13">
    <source>
        <dbReference type="ARBA" id="ARBA00022840"/>
    </source>
</evidence>
<dbReference type="InterPro" id="IPR004358">
    <property type="entry name" value="Sig_transdc_His_kin-like_C"/>
</dbReference>
<dbReference type="SMART" id="SM00387">
    <property type="entry name" value="HATPase_c"/>
    <property type="match status" value="1"/>
</dbReference>
<dbReference type="InterPro" id="IPR011990">
    <property type="entry name" value="TPR-like_helical_dom_sf"/>
</dbReference>
<keyword evidence="15" id="KW-0902">Two-component regulatory system</keyword>
<dbReference type="InterPro" id="IPR019734">
    <property type="entry name" value="TPR_rpt"/>
</dbReference>
<evidence type="ECO:0000256" key="12">
    <source>
        <dbReference type="ARBA" id="ARBA00022777"/>
    </source>
</evidence>
<evidence type="ECO:0000256" key="4">
    <source>
        <dbReference type="ARBA" id="ARBA00012438"/>
    </source>
</evidence>
<dbReference type="GO" id="GO:0046872">
    <property type="term" value="F:metal ion binding"/>
    <property type="evidence" value="ECO:0007669"/>
    <property type="project" value="UniProtKB-KW"/>
</dbReference>
<keyword evidence="20" id="KW-0472">Membrane</keyword>
<dbReference type="InterPro" id="IPR005467">
    <property type="entry name" value="His_kinase_dom"/>
</dbReference>
<proteinExistence type="predicted"/>
<dbReference type="Gene3D" id="3.30.565.10">
    <property type="entry name" value="Histidine kinase-like ATPase, C-terminal domain"/>
    <property type="match status" value="1"/>
</dbReference>
<dbReference type="PROSITE" id="PS50005">
    <property type="entry name" value="TPR"/>
    <property type="match status" value="2"/>
</dbReference>
<keyword evidence="7" id="KW-0963">Cytoplasm</keyword>
<dbReference type="Pfam" id="PF13181">
    <property type="entry name" value="TPR_8"/>
    <property type="match status" value="1"/>
</dbReference>
<dbReference type="PANTHER" id="PTHR24421:SF10">
    <property type="entry name" value="NITRATE_NITRITE SENSOR PROTEIN NARQ"/>
    <property type="match status" value="1"/>
</dbReference>
<dbReference type="PANTHER" id="PTHR24421">
    <property type="entry name" value="NITRATE/NITRITE SENSOR PROTEIN NARX-RELATED"/>
    <property type="match status" value="1"/>
</dbReference>
<dbReference type="Pfam" id="PF07730">
    <property type="entry name" value="HisKA_3"/>
    <property type="match status" value="1"/>
</dbReference>
<dbReference type="CDD" id="cd16917">
    <property type="entry name" value="HATPase_UhpB-NarQ-NarX-like"/>
    <property type="match status" value="1"/>
</dbReference>
<dbReference type="AlphaFoldDB" id="A0A7W6ESA8"/>
<protein>
    <recommendedName>
        <fullName evidence="5">Oxygen sensor histidine kinase NreB</fullName>
        <ecNumber evidence="4">2.7.13.3</ecNumber>
    </recommendedName>
    <alternativeName>
        <fullName evidence="18">Nitrogen regulation protein B</fullName>
    </alternativeName>
</protein>
<keyword evidence="11" id="KW-0547">Nucleotide-binding</keyword>
<feature type="domain" description="Histidine kinase" evidence="22">
    <location>
        <begin position="492"/>
        <end position="678"/>
    </location>
</feature>
<dbReference type="EC" id="2.7.13.3" evidence="4"/>
<evidence type="ECO:0000256" key="7">
    <source>
        <dbReference type="ARBA" id="ARBA00022490"/>
    </source>
</evidence>
<evidence type="ECO:0000256" key="11">
    <source>
        <dbReference type="ARBA" id="ARBA00022741"/>
    </source>
</evidence>
<evidence type="ECO:0000313" key="23">
    <source>
        <dbReference type="EMBL" id="MBB3840332.1"/>
    </source>
</evidence>
<name>A0A7W6ESA8_9BACT</name>
<dbReference type="GO" id="GO:0051539">
    <property type="term" value="F:4 iron, 4 sulfur cluster binding"/>
    <property type="evidence" value="ECO:0007669"/>
    <property type="project" value="UniProtKB-KW"/>
</dbReference>
<keyword evidence="20" id="KW-0812">Transmembrane</keyword>
<dbReference type="Proteomes" id="UP000541352">
    <property type="component" value="Unassembled WGS sequence"/>
</dbReference>
<feature type="signal peptide" evidence="21">
    <location>
        <begin position="1"/>
        <end position="17"/>
    </location>
</feature>
<dbReference type="GO" id="GO:0000155">
    <property type="term" value="F:phosphorelay sensor kinase activity"/>
    <property type="evidence" value="ECO:0007669"/>
    <property type="project" value="InterPro"/>
</dbReference>
<dbReference type="PRINTS" id="PR00344">
    <property type="entry name" value="BCTRLSENSOR"/>
</dbReference>
<feature type="repeat" description="TPR" evidence="19">
    <location>
        <begin position="199"/>
        <end position="232"/>
    </location>
</feature>
<keyword evidence="19" id="KW-0802">TPR repeat</keyword>
<organism evidence="23 24">
    <name type="scientific">Runella defluvii</name>
    <dbReference type="NCBI Taxonomy" id="370973"/>
    <lineage>
        <taxon>Bacteria</taxon>
        <taxon>Pseudomonadati</taxon>
        <taxon>Bacteroidota</taxon>
        <taxon>Cytophagia</taxon>
        <taxon>Cytophagales</taxon>
        <taxon>Spirosomataceae</taxon>
        <taxon>Runella</taxon>
    </lineage>
</organism>
<dbReference type="GO" id="GO:0016020">
    <property type="term" value="C:membrane"/>
    <property type="evidence" value="ECO:0007669"/>
    <property type="project" value="InterPro"/>
</dbReference>
<keyword evidence="8" id="KW-0597">Phosphoprotein</keyword>